<proteinExistence type="inferred from homology"/>
<dbReference type="GO" id="GO:0016887">
    <property type="term" value="F:ATP hydrolysis activity"/>
    <property type="evidence" value="ECO:0007669"/>
    <property type="project" value="InterPro"/>
</dbReference>
<feature type="coiled-coil region" evidence="4">
    <location>
        <begin position="361"/>
        <end position="416"/>
    </location>
</feature>
<dbReference type="AlphaFoldDB" id="A0A2X2VW21"/>
<name>A0A2X2VW21_CLOCO</name>
<protein>
    <recommendedName>
        <fullName evidence="3">Nuclease SbcCD subunit C</fullName>
    </recommendedName>
</protein>
<evidence type="ECO:0000259" key="5">
    <source>
        <dbReference type="Pfam" id="PF13476"/>
    </source>
</evidence>
<evidence type="ECO:0000313" key="6">
    <source>
        <dbReference type="EMBL" id="SQB33426.1"/>
    </source>
</evidence>
<evidence type="ECO:0000313" key="7">
    <source>
        <dbReference type="Proteomes" id="UP000250223"/>
    </source>
</evidence>
<dbReference type="EMBL" id="UAWC01000001">
    <property type="protein sequence ID" value="SQB33426.1"/>
    <property type="molecule type" value="Genomic_DNA"/>
</dbReference>
<organism evidence="6 7">
    <name type="scientific">Clostridium cochlearium</name>
    <dbReference type="NCBI Taxonomy" id="1494"/>
    <lineage>
        <taxon>Bacteria</taxon>
        <taxon>Bacillati</taxon>
        <taxon>Bacillota</taxon>
        <taxon>Clostridia</taxon>
        <taxon>Eubacteriales</taxon>
        <taxon>Clostridiaceae</taxon>
        <taxon>Clostridium</taxon>
    </lineage>
</organism>
<dbReference type="RefSeq" id="WP_160110520.1">
    <property type="nucleotide sequence ID" value="NZ_UAWC01000001.1"/>
</dbReference>
<comment type="similarity">
    <text evidence="1">Belongs to the SMC family. SbcC subfamily.</text>
</comment>
<evidence type="ECO:0000256" key="2">
    <source>
        <dbReference type="ARBA" id="ARBA00011322"/>
    </source>
</evidence>
<dbReference type="Pfam" id="PF13476">
    <property type="entry name" value="AAA_23"/>
    <property type="match status" value="1"/>
</dbReference>
<dbReference type="Gene3D" id="3.40.50.300">
    <property type="entry name" value="P-loop containing nucleotide triphosphate hydrolases"/>
    <property type="match status" value="1"/>
</dbReference>
<dbReference type="GO" id="GO:0006302">
    <property type="term" value="P:double-strand break repair"/>
    <property type="evidence" value="ECO:0007669"/>
    <property type="project" value="InterPro"/>
</dbReference>
<gene>
    <name evidence="6" type="ORF">NCTC13028_00419</name>
</gene>
<dbReference type="PANTHER" id="PTHR32114:SF2">
    <property type="entry name" value="ABC TRANSPORTER ABCH.3"/>
    <property type="match status" value="1"/>
</dbReference>
<keyword evidence="4" id="KW-0175">Coiled coil</keyword>
<sequence>MNKLYIKKLHLKGFKSYLEATELTFKSNTLIEGDNAQGKTSIGEAITWAFLGTDLTGNERASNRLMNDKAKVTEVIVEFDFNEEDHILIRRKKGSTNEIYLDDEKVTNAELAKKFYEGKEVFLTIFNPYYFPSLTPKNAKEVLTGIMKEVNKEECLNELGDFLKDKLIKNKFLLNSVTFLKDKRAELKELEEDNIYLEGIIDGQTKIDIPEIKTFDDTELNRLKEELERHQEVPDDKDLKSLEQELNKLNIELIAIPYEKPQLVNIKYLEAERTNLLNEYRDYKRQYDDLGTKTITCNSCGNEIDINELERERLAKIMQSIIEKGKRKAAEIEKGKEDNHKLELEYSEQVNGYRLENTKKINEVKVKIETLKAKQEEENKTIETKKQELKSTIEELEKQKNEVLAFNMNVESLQRQQFEILGKIKESKDKLQNNNLKIKEINLLIDGAKQFNSIKLKKQTEFIGNYLNKVKLQFEKLTKDGEIKDDFKITYKGREFNILSNAERIKAGLEISNLVMNVLNLRLPIFIDNAESITDIPEINTQLIISAVVKGKKLEVC</sequence>
<evidence type="ECO:0000256" key="3">
    <source>
        <dbReference type="ARBA" id="ARBA00013368"/>
    </source>
</evidence>
<dbReference type="PANTHER" id="PTHR32114">
    <property type="entry name" value="ABC TRANSPORTER ABCH.3"/>
    <property type="match status" value="1"/>
</dbReference>
<evidence type="ECO:0000256" key="1">
    <source>
        <dbReference type="ARBA" id="ARBA00006930"/>
    </source>
</evidence>
<evidence type="ECO:0000256" key="4">
    <source>
        <dbReference type="SAM" id="Coils"/>
    </source>
</evidence>
<dbReference type="InterPro" id="IPR027417">
    <property type="entry name" value="P-loop_NTPase"/>
</dbReference>
<reference evidence="6 7" key="1">
    <citation type="submission" date="2018-06" db="EMBL/GenBank/DDBJ databases">
        <authorList>
            <consortium name="Pathogen Informatics"/>
            <person name="Doyle S."/>
        </authorList>
    </citation>
    <scope>NUCLEOTIDE SEQUENCE [LARGE SCALE GENOMIC DNA]</scope>
    <source>
        <strain evidence="6 7">NCTC13028</strain>
    </source>
</reference>
<dbReference type="Proteomes" id="UP000250223">
    <property type="component" value="Unassembled WGS sequence"/>
</dbReference>
<accession>A0A2X2VW21</accession>
<comment type="subunit">
    <text evidence="2">Heterodimer of SbcC and SbcD.</text>
</comment>
<feature type="coiled-coil region" evidence="4">
    <location>
        <begin position="266"/>
        <end position="293"/>
    </location>
</feature>
<dbReference type="InterPro" id="IPR038729">
    <property type="entry name" value="Rad50/SbcC_AAA"/>
</dbReference>
<feature type="domain" description="Rad50/SbcC-type AAA" evidence="5">
    <location>
        <begin position="8"/>
        <end position="253"/>
    </location>
</feature>
<dbReference type="SUPFAM" id="SSF52540">
    <property type="entry name" value="P-loop containing nucleoside triphosphate hydrolases"/>
    <property type="match status" value="1"/>
</dbReference>